<dbReference type="Proteomes" id="UP001445335">
    <property type="component" value="Unassembled WGS sequence"/>
</dbReference>
<feature type="compositionally biased region" description="Pro residues" evidence="1">
    <location>
        <begin position="158"/>
        <end position="172"/>
    </location>
</feature>
<evidence type="ECO:0000256" key="1">
    <source>
        <dbReference type="SAM" id="MobiDB-lite"/>
    </source>
</evidence>
<proteinExistence type="predicted"/>
<evidence type="ECO:0000313" key="4">
    <source>
        <dbReference type="Proteomes" id="UP001445335"/>
    </source>
</evidence>
<sequence>MTRKRSAKDAEGSSGGPRKRAFGQARPLSTSCGAVASAAGPGPFKAPVADSAPAQRRLGRPRLTTEEKAARAQQRAAARAARAAGHMAPAAVDAAQGCRTRAQARAAAAFAAIAAAAAAAAAAVNGAANLPPMGNQAAAHAPPAAAAGNAQGGRGEPLQPPPLPPPLVPPPHAGQAPNQTPLPADAAPAALAVAGPDANPANGGAPGNVNAVGDDMEVDGGSADGAVHINMHAAPAPNAGRVRRATTRKREADALENNEVVQAADRDNARAKTRARRLAVAGKPPR</sequence>
<feature type="transmembrane region" description="Helical" evidence="2">
    <location>
        <begin position="106"/>
        <end position="128"/>
    </location>
</feature>
<dbReference type="AlphaFoldDB" id="A0AAW1RVH4"/>
<keyword evidence="2" id="KW-0472">Membrane</keyword>
<evidence type="ECO:0000256" key="2">
    <source>
        <dbReference type="SAM" id="Phobius"/>
    </source>
</evidence>
<feature type="compositionally biased region" description="Low complexity" evidence="1">
    <location>
        <begin position="181"/>
        <end position="213"/>
    </location>
</feature>
<keyword evidence="2" id="KW-0812">Transmembrane</keyword>
<accession>A0AAW1RVH4</accession>
<name>A0AAW1RVH4_9CHLO</name>
<evidence type="ECO:0000313" key="3">
    <source>
        <dbReference type="EMBL" id="KAK9838140.1"/>
    </source>
</evidence>
<keyword evidence="4" id="KW-1185">Reference proteome</keyword>
<keyword evidence="2" id="KW-1133">Transmembrane helix</keyword>
<organism evidence="3 4">
    <name type="scientific">Elliptochloris bilobata</name>
    <dbReference type="NCBI Taxonomy" id="381761"/>
    <lineage>
        <taxon>Eukaryota</taxon>
        <taxon>Viridiplantae</taxon>
        <taxon>Chlorophyta</taxon>
        <taxon>core chlorophytes</taxon>
        <taxon>Trebouxiophyceae</taxon>
        <taxon>Trebouxiophyceae incertae sedis</taxon>
        <taxon>Elliptochloris clade</taxon>
        <taxon>Elliptochloris</taxon>
    </lineage>
</organism>
<reference evidence="3 4" key="1">
    <citation type="journal article" date="2024" name="Nat. Commun.">
        <title>Phylogenomics reveals the evolutionary origins of lichenization in chlorophyte algae.</title>
        <authorList>
            <person name="Puginier C."/>
            <person name="Libourel C."/>
            <person name="Otte J."/>
            <person name="Skaloud P."/>
            <person name="Haon M."/>
            <person name="Grisel S."/>
            <person name="Petersen M."/>
            <person name="Berrin J.G."/>
            <person name="Delaux P.M."/>
            <person name="Dal Grande F."/>
            <person name="Keller J."/>
        </authorList>
    </citation>
    <scope>NUCLEOTIDE SEQUENCE [LARGE SCALE GENOMIC DNA]</scope>
    <source>
        <strain evidence="3 4">SAG 245.80</strain>
    </source>
</reference>
<feature type="compositionally biased region" description="Low complexity" evidence="1">
    <location>
        <begin position="136"/>
        <end position="149"/>
    </location>
</feature>
<feature type="region of interest" description="Disordered" evidence="1">
    <location>
        <begin position="136"/>
        <end position="252"/>
    </location>
</feature>
<dbReference type="EMBL" id="JALJOU010000020">
    <property type="protein sequence ID" value="KAK9838140.1"/>
    <property type="molecule type" value="Genomic_DNA"/>
</dbReference>
<protein>
    <submittedName>
        <fullName evidence="3">Uncharacterized protein</fullName>
    </submittedName>
</protein>
<feature type="region of interest" description="Disordered" evidence="1">
    <location>
        <begin position="1"/>
        <end position="73"/>
    </location>
</feature>
<comment type="caution">
    <text evidence="3">The sequence shown here is derived from an EMBL/GenBank/DDBJ whole genome shotgun (WGS) entry which is preliminary data.</text>
</comment>
<gene>
    <name evidence="3" type="ORF">WJX81_003501</name>
</gene>